<feature type="chain" id="PRO_5005516989" evidence="6">
    <location>
        <begin position="22"/>
        <end position="123"/>
    </location>
</feature>
<sequence length="123" mass="13658">MQLVLFIVIVTFTPLSCEVQSESISDIREKMKDLPGDCKENLIKDMQDFCNGNLFQTQLVGLKLLECKFTCGEEHNNGKTRGTSVQDFTLNDGTPCGPSKVCIDGICTGRCSMPFVKMLKGRK</sequence>
<name>A0A0K8RBH3_IXORI</name>
<keyword evidence="3 6" id="KW-0732">Signal</keyword>
<evidence type="ECO:0000313" key="7">
    <source>
        <dbReference type="EMBL" id="JAA68436.1"/>
    </source>
</evidence>
<dbReference type="InterPro" id="IPR021971">
    <property type="entry name" value="Salp15"/>
</dbReference>
<evidence type="ECO:0000256" key="3">
    <source>
        <dbReference type="ARBA" id="ARBA00022729"/>
    </source>
</evidence>
<proteinExistence type="evidence at transcript level"/>
<evidence type="ECO:0000256" key="6">
    <source>
        <dbReference type="SAM" id="SignalP"/>
    </source>
</evidence>
<reference evidence="7" key="1">
    <citation type="submission" date="2012-12" db="EMBL/GenBank/DDBJ databases">
        <title>Identification and characterization of a phenylalanine ammonia-lyase gene family in Isatis indigotica Fort.</title>
        <authorList>
            <person name="Liu Q."/>
            <person name="Chen J."/>
            <person name="Zhou X."/>
            <person name="Di P."/>
            <person name="Xiao Y."/>
            <person name="Xuan H."/>
            <person name="Zhang L."/>
            <person name="Chen W."/>
        </authorList>
    </citation>
    <scope>NUCLEOTIDE SEQUENCE</scope>
    <source>
        <tissue evidence="7">Salivary gland</tissue>
    </source>
</reference>
<feature type="signal peptide" evidence="6">
    <location>
        <begin position="1"/>
        <end position="21"/>
    </location>
</feature>
<evidence type="ECO:0000256" key="2">
    <source>
        <dbReference type="ARBA" id="ARBA00022525"/>
    </source>
</evidence>
<keyword evidence="2" id="KW-0964">Secreted</keyword>
<evidence type="ECO:0000256" key="5">
    <source>
        <dbReference type="ARBA" id="ARBA00034321"/>
    </source>
</evidence>
<dbReference type="AlphaFoldDB" id="A0A0K8RBH3"/>
<evidence type="ECO:0000256" key="1">
    <source>
        <dbReference type="ARBA" id="ARBA00004613"/>
    </source>
</evidence>
<dbReference type="Pfam" id="PF12115">
    <property type="entry name" value="Salp15"/>
    <property type="match status" value="1"/>
</dbReference>
<dbReference type="GO" id="GO:0005576">
    <property type="term" value="C:extracellular region"/>
    <property type="evidence" value="ECO:0007669"/>
    <property type="project" value="UniProtKB-SubCell"/>
</dbReference>
<protein>
    <submittedName>
        <fullName evidence="7">Putative ixostatin</fullName>
    </submittedName>
</protein>
<comment type="subcellular location">
    <subcellularLocation>
        <location evidence="1">Secreted</location>
    </subcellularLocation>
</comment>
<comment type="similarity">
    <text evidence="5">Belongs to the salp15 family.</text>
</comment>
<accession>A0A0K8RBH3</accession>
<keyword evidence="4" id="KW-0325">Glycoprotein</keyword>
<organism evidence="7">
    <name type="scientific">Ixodes ricinus</name>
    <name type="common">Common tick</name>
    <name type="synonym">Acarus ricinus</name>
    <dbReference type="NCBI Taxonomy" id="34613"/>
    <lineage>
        <taxon>Eukaryota</taxon>
        <taxon>Metazoa</taxon>
        <taxon>Ecdysozoa</taxon>
        <taxon>Arthropoda</taxon>
        <taxon>Chelicerata</taxon>
        <taxon>Arachnida</taxon>
        <taxon>Acari</taxon>
        <taxon>Parasitiformes</taxon>
        <taxon>Ixodida</taxon>
        <taxon>Ixodoidea</taxon>
        <taxon>Ixodidae</taxon>
        <taxon>Ixodinae</taxon>
        <taxon>Ixodes</taxon>
    </lineage>
</organism>
<dbReference type="EMBL" id="GADI01005372">
    <property type="protein sequence ID" value="JAA68436.1"/>
    <property type="molecule type" value="mRNA"/>
</dbReference>
<evidence type="ECO:0000256" key="4">
    <source>
        <dbReference type="ARBA" id="ARBA00023180"/>
    </source>
</evidence>